<dbReference type="GO" id="GO:0006508">
    <property type="term" value="P:proteolysis"/>
    <property type="evidence" value="ECO:0007669"/>
    <property type="project" value="UniProtKB-KW"/>
</dbReference>
<evidence type="ECO:0000256" key="6">
    <source>
        <dbReference type="HAMAP-Rule" id="MF_01974"/>
    </source>
</evidence>
<keyword evidence="10" id="KW-1185">Reference proteome</keyword>
<dbReference type="SUPFAM" id="SSF55920">
    <property type="entry name" value="Creatinase/aminopeptidase"/>
    <property type="match status" value="1"/>
</dbReference>
<dbReference type="Proteomes" id="UP000010119">
    <property type="component" value="Unassembled WGS sequence"/>
</dbReference>
<keyword evidence="5 6" id="KW-0378">Hydrolase</keyword>
<keyword evidence="2 6" id="KW-0031">Aminopeptidase</keyword>
<dbReference type="InterPro" id="IPR000994">
    <property type="entry name" value="Pept_M24"/>
</dbReference>
<dbReference type="GO" id="GO:0004239">
    <property type="term" value="F:initiator methionyl aminopeptidase activity"/>
    <property type="evidence" value="ECO:0007669"/>
    <property type="project" value="UniProtKB-UniRule"/>
</dbReference>
<feature type="binding site" evidence="6">
    <location>
        <position position="170"/>
    </location>
    <ligand>
        <name>a divalent metal cation</name>
        <dbReference type="ChEBI" id="CHEBI:60240"/>
        <label>2</label>
        <note>catalytic</note>
    </ligand>
</feature>
<protein>
    <recommendedName>
        <fullName evidence="6 7">Methionine aminopeptidase</fullName>
        <shortName evidence="6">MAP</shortName>
        <shortName evidence="6">MetAP</shortName>
        <ecNumber evidence="6 7">3.4.11.18</ecNumber>
    </recommendedName>
    <alternativeName>
        <fullName evidence="6">Peptidase M</fullName>
    </alternativeName>
</protein>
<evidence type="ECO:0000313" key="10">
    <source>
        <dbReference type="Proteomes" id="UP000010119"/>
    </source>
</evidence>
<dbReference type="RefSeq" id="WP_003757771.1">
    <property type="nucleotide sequence ID" value="NZ_GL538353.1"/>
</dbReference>
<comment type="subunit">
    <text evidence="6">Monomer.</text>
</comment>
<feature type="binding site" evidence="6">
    <location>
        <position position="236"/>
    </location>
    <ligand>
        <name>a divalent metal cation</name>
        <dbReference type="ChEBI" id="CHEBI:60240"/>
        <label>1</label>
    </ligand>
</feature>
<proteinExistence type="inferred from homology"/>
<dbReference type="HOGENOM" id="CLU_015857_0_2_9"/>
<dbReference type="PRINTS" id="PR00599">
    <property type="entry name" value="MAPEPTIDASE"/>
</dbReference>
<dbReference type="InterPro" id="IPR001714">
    <property type="entry name" value="Pept_M24_MAP"/>
</dbReference>
<sequence>MIIKTEEELAGIRQAGKVFAEIREKVIAHVAPGITTKELDDIAKEAFLEAGAISAPKEDFQFPGYACISVGDEVAHGIPGDRVIQDGELVNIDVSGAYNGYYVDTGKSLIAGSVTEKNSQAAKLVQDTETIFNHALKVIKTGTTLQKLGRTVEEKAEELGYKVLENLTGHGVGHSLRDKPDYVYNVDAFWDKQKLKEGQVIAFEPFISTKGIEAEPKNNDGWTLTAGPDSLVCQLEHSLIVRKDGVEIVTA</sequence>
<dbReference type="HAMAP" id="MF_01974">
    <property type="entry name" value="MetAP_1"/>
    <property type="match status" value="1"/>
</dbReference>
<dbReference type="GO" id="GO:0070006">
    <property type="term" value="F:metalloaminopeptidase activity"/>
    <property type="evidence" value="ECO:0007669"/>
    <property type="project" value="UniProtKB-UniRule"/>
</dbReference>
<organism evidence="9 10">
    <name type="scientific">Listeria grayi DSM 20601</name>
    <dbReference type="NCBI Taxonomy" id="525367"/>
    <lineage>
        <taxon>Bacteria</taxon>
        <taxon>Bacillati</taxon>
        <taxon>Bacillota</taxon>
        <taxon>Bacilli</taxon>
        <taxon>Bacillales</taxon>
        <taxon>Listeriaceae</taxon>
        <taxon>Listeria</taxon>
    </lineage>
</organism>
<dbReference type="PANTHER" id="PTHR43330">
    <property type="entry name" value="METHIONINE AMINOPEPTIDASE"/>
    <property type="match status" value="1"/>
</dbReference>
<evidence type="ECO:0000256" key="3">
    <source>
        <dbReference type="ARBA" id="ARBA00022670"/>
    </source>
</evidence>
<comment type="caution">
    <text evidence="6">Lacks conserved residue(s) required for the propagation of feature annotation.</text>
</comment>
<dbReference type="EMBL" id="ACCR02000003">
    <property type="protein sequence ID" value="EFI84201.1"/>
    <property type="molecule type" value="Genomic_DNA"/>
</dbReference>
<dbReference type="Gene3D" id="3.90.230.10">
    <property type="entry name" value="Creatinase/methionine aminopeptidase superfamily"/>
    <property type="match status" value="1"/>
</dbReference>
<feature type="domain" description="Peptidase M24" evidence="8">
    <location>
        <begin position="11"/>
        <end position="242"/>
    </location>
</feature>
<feature type="binding site" evidence="6">
    <location>
        <position position="104"/>
    </location>
    <ligand>
        <name>a divalent metal cation</name>
        <dbReference type="ChEBI" id="CHEBI:60240"/>
        <label>1</label>
    </ligand>
</feature>
<keyword evidence="3 6" id="KW-0645">Protease</keyword>
<feature type="binding site" evidence="6">
    <location>
        <position position="236"/>
    </location>
    <ligand>
        <name>a divalent metal cation</name>
        <dbReference type="ChEBI" id="CHEBI:60240"/>
        <label>2</label>
        <note>catalytic</note>
    </ligand>
</feature>
<comment type="similarity">
    <text evidence="6">Belongs to the peptidase M24A family. Methionine aminopeptidase type 1 subfamily.</text>
</comment>
<dbReference type="PANTHER" id="PTHR43330:SF13">
    <property type="entry name" value="METHIONINE AMINOPEPTIDASE 2"/>
    <property type="match status" value="1"/>
</dbReference>
<evidence type="ECO:0000256" key="7">
    <source>
        <dbReference type="RuleBase" id="RU003653"/>
    </source>
</evidence>
<evidence type="ECO:0000256" key="4">
    <source>
        <dbReference type="ARBA" id="ARBA00022723"/>
    </source>
</evidence>
<evidence type="ECO:0000259" key="8">
    <source>
        <dbReference type="Pfam" id="PF00557"/>
    </source>
</evidence>
<comment type="function">
    <text evidence="1 6">Removes the N-terminal methionine from nascent proteins. The N-terminal methionine is often cleaved when the second residue in the primary sequence is small and uncharged (Met-Ala-, Cys, Gly, Pro, Ser, Thr, or Val). Requires deformylation of the N(alpha)-formylated initiator methionine before it can be hydrolyzed.</text>
</comment>
<accession>D7UWZ3</accession>
<dbReference type="AlphaFoldDB" id="D7UWZ3"/>
<evidence type="ECO:0000256" key="5">
    <source>
        <dbReference type="ARBA" id="ARBA00022801"/>
    </source>
</evidence>
<dbReference type="InterPro" id="IPR002467">
    <property type="entry name" value="Pept_M24A_MAP1"/>
</dbReference>
<evidence type="ECO:0000313" key="9">
    <source>
        <dbReference type="EMBL" id="EFI84201.1"/>
    </source>
</evidence>
<gene>
    <name evidence="6 9" type="primary">map</name>
    <name evidence="9" type="ORF">HMPREF0556_10754</name>
</gene>
<comment type="catalytic activity">
    <reaction evidence="6 7">
        <text>Release of N-terminal amino acids, preferentially methionine, from peptides and arylamides.</text>
        <dbReference type="EC" id="3.4.11.18"/>
    </reaction>
</comment>
<feature type="binding site" evidence="6">
    <location>
        <position position="204"/>
    </location>
    <ligand>
        <name>a divalent metal cation</name>
        <dbReference type="ChEBI" id="CHEBI:60240"/>
        <label>2</label>
        <note>catalytic</note>
    </ligand>
</feature>
<dbReference type="GO" id="GO:0046872">
    <property type="term" value="F:metal ion binding"/>
    <property type="evidence" value="ECO:0007669"/>
    <property type="project" value="UniProtKB-UniRule"/>
</dbReference>
<dbReference type="STRING" id="525367.HMPREF0556_10754"/>
<feature type="binding site" evidence="6">
    <location>
        <position position="76"/>
    </location>
    <ligand>
        <name>substrate</name>
    </ligand>
</feature>
<name>D7UWZ3_LISGR</name>
<evidence type="ECO:0000256" key="2">
    <source>
        <dbReference type="ARBA" id="ARBA00022438"/>
    </source>
</evidence>
<evidence type="ECO:0000256" key="1">
    <source>
        <dbReference type="ARBA" id="ARBA00002521"/>
    </source>
</evidence>
<dbReference type="Pfam" id="PF00557">
    <property type="entry name" value="Peptidase_M24"/>
    <property type="match status" value="1"/>
</dbReference>
<feature type="binding site" evidence="6">
    <location>
        <position position="104"/>
    </location>
    <ligand>
        <name>a divalent metal cation</name>
        <dbReference type="ChEBI" id="CHEBI:60240"/>
        <label>2</label>
        <note>catalytic</note>
    </ligand>
</feature>
<keyword evidence="4 6" id="KW-0479">Metal-binding</keyword>
<reference evidence="9" key="1">
    <citation type="submission" date="2010-06" db="EMBL/GenBank/DDBJ databases">
        <authorList>
            <person name="Muzny D."/>
            <person name="Qin X."/>
            <person name="Buhay C."/>
            <person name="Dugan-Rocha S."/>
            <person name="Ding Y."/>
            <person name="Chen G."/>
            <person name="Hawes A."/>
            <person name="Holder M."/>
            <person name="Jhangiani S."/>
            <person name="Johnson A."/>
            <person name="Khan Z."/>
            <person name="Li Z."/>
            <person name="Liu W."/>
            <person name="Liu X."/>
            <person name="Perez L."/>
            <person name="Shen H."/>
            <person name="Wang Q."/>
            <person name="Watt J."/>
            <person name="Xi L."/>
            <person name="Xin Y."/>
            <person name="Zhou J."/>
            <person name="Deng J."/>
            <person name="Jiang H."/>
            <person name="Liu Y."/>
            <person name="Qu J."/>
            <person name="Song X.-Z."/>
            <person name="Zhang L."/>
            <person name="Villasana D."/>
            <person name="Johnson A."/>
            <person name="Liu J."/>
            <person name="Liyanage D."/>
            <person name="Lorensuhewa L."/>
            <person name="Robinson T."/>
            <person name="Song A."/>
            <person name="Song B.-B."/>
            <person name="Dinh H."/>
            <person name="Thornton R."/>
            <person name="Coyle M."/>
            <person name="Francisco L."/>
            <person name="Jackson L."/>
            <person name="Javaid M."/>
            <person name="Korchina V."/>
            <person name="Kovar C."/>
            <person name="Mata R."/>
            <person name="Mathew T."/>
            <person name="Ngo R."/>
            <person name="Nguyen L."/>
            <person name="Nguyen N."/>
            <person name="Okwuonu G."/>
            <person name="Ongeri F."/>
            <person name="Pham C."/>
            <person name="Simmons D."/>
            <person name="Wilczek-Boney K."/>
            <person name="Hale W."/>
            <person name="Jakkamsetti A."/>
            <person name="Pham P."/>
            <person name="Ruth R."/>
            <person name="San Lucas F."/>
            <person name="Warren J."/>
            <person name="Zhang J."/>
            <person name="Zhao Z."/>
            <person name="Zhou C."/>
            <person name="Zhu D."/>
            <person name="Lee S."/>
            <person name="Bess C."/>
            <person name="Blankenburg K."/>
            <person name="Forbes L."/>
            <person name="Fu Q."/>
            <person name="Gubbala S."/>
            <person name="Hirani K."/>
            <person name="Jayaseelan J.C."/>
            <person name="Lara F."/>
            <person name="Munidasa M."/>
            <person name="Palculict T."/>
            <person name="Patil S."/>
            <person name="Pu L.-L."/>
            <person name="Saada N."/>
            <person name="Tang L."/>
            <person name="Weissenberger G."/>
            <person name="Zhu Y."/>
            <person name="Hemphill L."/>
            <person name="Shang Y."/>
            <person name="Youmans B."/>
            <person name="Ayvaz T."/>
            <person name="Ross M."/>
            <person name="Santibanez J."/>
            <person name="Aqrawi P."/>
            <person name="Gross S."/>
            <person name="Joshi V."/>
            <person name="Fowler G."/>
            <person name="Nazareth L."/>
            <person name="Reid J."/>
            <person name="Worley K."/>
            <person name="Petrosino J."/>
            <person name="Highlander S."/>
            <person name="Gibbs R."/>
        </authorList>
    </citation>
    <scope>NUCLEOTIDE SEQUENCE [LARGE SCALE GENOMIC DNA]</scope>
    <source>
        <strain evidence="9">DSM 20601</strain>
    </source>
</reference>
<comment type="caution">
    <text evidence="9">The sequence shown here is derived from an EMBL/GenBank/DDBJ whole genome shotgun (WGS) entry which is preliminary data.</text>
</comment>
<dbReference type="InterPro" id="IPR036005">
    <property type="entry name" value="Creatinase/aminopeptidase-like"/>
</dbReference>
<dbReference type="EC" id="3.4.11.18" evidence="6 7"/>
<dbReference type="NCBIfam" id="TIGR00500">
    <property type="entry name" value="met_pdase_I"/>
    <property type="match status" value="1"/>
</dbReference>
<feature type="binding site" evidence="6">
    <location>
        <position position="93"/>
    </location>
    <ligand>
        <name>a divalent metal cation</name>
        <dbReference type="ChEBI" id="CHEBI:60240"/>
        <label>1</label>
    </ligand>
</feature>
<dbReference type="eggNOG" id="COG0024">
    <property type="taxonomic scope" value="Bacteria"/>
</dbReference>
<comment type="cofactor">
    <cofactor evidence="6">
        <name>Co(2+)</name>
        <dbReference type="ChEBI" id="CHEBI:48828"/>
    </cofactor>
    <cofactor evidence="6">
        <name>Zn(2+)</name>
        <dbReference type="ChEBI" id="CHEBI:29105"/>
    </cofactor>
    <cofactor evidence="6">
        <name>Mn(2+)</name>
        <dbReference type="ChEBI" id="CHEBI:29035"/>
    </cofactor>
    <cofactor evidence="6">
        <name>Fe(2+)</name>
        <dbReference type="ChEBI" id="CHEBI:29033"/>
    </cofactor>
    <text evidence="6">Binds 2 divalent metal cations per subunit. Has a high-affinity and a low affinity metal-binding site. The true nature of the physiological cofactor is under debate. The enzyme is active with cobalt, zinc, manganese or divalent iron ions. Most likely, methionine aminopeptidases function as mononuclear Fe(2+)-metalloproteases under physiological conditions, and the catalytically relevant metal-binding site has been assigned to the histidine-containing high-affinity site.</text>
</comment>